<name>A0AA37TUT8_9GAMM</name>
<comment type="caution">
    <text evidence="1">The sequence shown here is derived from an EMBL/GenBank/DDBJ whole genome shotgun (WGS) entry which is preliminary data.</text>
</comment>
<dbReference type="EMBL" id="BSPO01000002">
    <property type="protein sequence ID" value="GLS83229.1"/>
    <property type="molecule type" value="Genomic_DNA"/>
</dbReference>
<dbReference type="InterPro" id="IPR006427">
    <property type="entry name" value="Portal_HK97"/>
</dbReference>
<organism evidence="1 2">
    <name type="scientific">Paraferrimonas haliotis</name>
    <dbReference type="NCBI Taxonomy" id="2013866"/>
    <lineage>
        <taxon>Bacteria</taxon>
        <taxon>Pseudomonadati</taxon>
        <taxon>Pseudomonadota</taxon>
        <taxon>Gammaproteobacteria</taxon>
        <taxon>Alteromonadales</taxon>
        <taxon>Ferrimonadaceae</taxon>
        <taxon>Paraferrimonas</taxon>
    </lineage>
</organism>
<dbReference type="Proteomes" id="UP001157439">
    <property type="component" value="Unassembled WGS sequence"/>
</dbReference>
<proteinExistence type="predicted"/>
<dbReference type="NCBIfam" id="TIGR01537">
    <property type="entry name" value="portal_HK97"/>
    <property type="match status" value="1"/>
</dbReference>
<keyword evidence="2" id="KW-1185">Reference proteome</keyword>
<evidence type="ECO:0000313" key="2">
    <source>
        <dbReference type="Proteomes" id="UP001157439"/>
    </source>
</evidence>
<sequence>MLDWMIETRNLENPDKPLDLSEEANWSASGESVNENTAGKLAAVYSCIGVLGRSLGQLPLHVLRKVDGKVTRATDHPVYYLLHDEPNSMQTSYDWRETIMVHVNGWGNGYSPIERDRHGTVVGLDLLRPWESSLFRSSSNRWVYSVSSDELPLKSVNPDDMLHFKAIGSNGLIGRSPILQCAETFALGQASQRYGNRFFGGGGRPAAIVSAKGQLNKESWNILKTAWKQAKRALRDEDNNTLMLPAELDYNQLTIAPEDAQFLETRKFNRSEIAGIYNVPSHMINDLDKATFSNISEQAIQFVRHTMIPWVVKFEQEMNRKLFTQAERRAGYYVKFNLNGLLRGTSKDRAEFYTKAIRDGWMTRNEVRELEEMNQADGLDKFLMSADLQPKVVGDKNEKR</sequence>
<gene>
    <name evidence="1" type="ORF">GCM10007894_12060</name>
</gene>
<dbReference type="InterPro" id="IPR006944">
    <property type="entry name" value="Phage/GTA_portal"/>
</dbReference>
<accession>A0AA37TUT8</accession>
<evidence type="ECO:0000313" key="1">
    <source>
        <dbReference type="EMBL" id="GLS83229.1"/>
    </source>
</evidence>
<dbReference type="AlphaFoldDB" id="A0AA37TUT8"/>
<reference evidence="1 2" key="1">
    <citation type="journal article" date="2014" name="Int. J. Syst. Evol. Microbiol.">
        <title>Complete genome sequence of Corynebacterium casei LMG S-19264T (=DSM 44701T), isolated from a smear-ripened cheese.</title>
        <authorList>
            <consortium name="US DOE Joint Genome Institute (JGI-PGF)"/>
            <person name="Walter F."/>
            <person name="Albersmeier A."/>
            <person name="Kalinowski J."/>
            <person name="Ruckert C."/>
        </authorList>
    </citation>
    <scope>NUCLEOTIDE SEQUENCE [LARGE SCALE GENOMIC DNA]</scope>
    <source>
        <strain evidence="1 2">NBRC 112785</strain>
    </source>
</reference>
<protein>
    <submittedName>
        <fullName evidence="1">Portal protein</fullName>
    </submittedName>
</protein>
<dbReference type="Pfam" id="PF04860">
    <property type="entry name" value="Phage_portal"/>
    <property type="match status" value="1"/>
</dbReference>